<reference evidence="3" key="1">
    <citation type="submission" date="2022-10" db="EMBL/GenBank/DDBJ databases">
        <title>Genome assembly of Pristionchus species.</title>
        <authorList>
            <person name="Yoshida K."/>
            <person name="Sommer R.J."/>
        </authorList>
    </citation>
    <scope>NUCLEOTIDE SEQUENCE [LARGE SCALE GENOMIC DNA]</scope>
    <source>
        <strain evidence="3">RS5460</strain>
    </source>
</reference>
<dbReference type="AlphaFoldDB" id="A0AAN4ZFZ3"/>
<comment type="caution">
    <text evidence="2">The sequence shown here is derived from an EMBL/GenBank/DDBJ whole genome shotgun (WGS) entry which is preliminary data.</text>
</comment>
<evidence type="ECO:0000313" key="3">
    <source>
        <dbReference type="Proteomes" id="UP001328107"/>
    </source>
</evidence>
<proteinExistence type="predicted"/>
<feature type="non-terminal residue" evidence="2">
    <location>
        <position position="1"/>
    </location>
</feature>
<organism evidence="2 3">
    <name type="scientific">Pristionchus mayeri</name>
    <dbReference type="NCBI Taxonomy" id="1317129"/>
    <lineage>
        <taxon>Eukaryota</taxon>
        <taxon>Metazoa</taxon>
        <taxon>Ecdysozoa</taxon>
        <taxon>Nematoda</taxon>
        <taxon>Chromadorea</taxon>
        <taxon>Rhabditida</taxon>
        <taxon>Rhabditina</taxon>
        <taxon>Diplogasteromorpha</taxon>
        <taxon>Diplogasteroidea</taxon>
        <taxon>Neodiplogasteridae</taxon>
        <taxon>Pristionchus</taxon>
    </lineage>
</organism>
<evidence type="ECO:0000313" key="2">
    <source>
        <dbReference type="EMBL" id="GMR38366.1"/>
    </source>
</evidence>
<protein>
    <submittedName>
        <fullName evidence="2">Uncharacterized protein</fullName>
    </submittedName>
</protein>
<name>A0AAN4ZFZ3_9BILA</name>
<dbReference type="EMBL" id="BTRK01000002">
    <property type="protein sequence ID" value="GMR38366.1"/>
    <property type="molecule type" value="Genomic_DNA"/>
</dbReference>
<gene>
    <name evidence="2" type="ORF">PMAYCL1PPCAC_08561</name>
</gene>
<feature type="compositionally biased region" description="Low complexity" evidence="1">
    <location>
        <begin position="150"/>
        <end position="164"/>
    </location>
</feature>
<dbReference type="Proteomes" id="UP001328107">
    <property type="component" value="Unassembled WGS sequence"/>
</dbReference>
<feature type="compositionally biased region" description="Polar residues" evidence="1">
    <location>
        <begin position="137"/>
        <end position="149"/>
    </location>
</feature>
<feature type="region of interest" description="Disordered" evidence="1">
    <location>
        <begin position="137"/>
        <end position="200"/>
    </location>
</feature>
<sequence>VISVSNNYNYLDIEAPGPNEVTIDFDSPYPYQQPIPFLYSSAILGNDYWKKELNAKIVHPKEYLVRVTGTIRYDSNNEIVINEQGEKFLYPNSIDVDLLFAQDFEVFYLTPNPDKFSFAKPNETWWLAFELQEKSPSPTEKQSTIHSSAPTTITKTTEPIRTTRMPTTEPSRTTRASTKQPSYTTPATARPSEQPIASSDSYCSCDLDEDGLVKDWASQLWLD</sequence>
<feature type="non-terminal residue" evidence="2">
    <location>
        <position position="223"/>
    </location>
</feature>
<keyword evidence="3" id="KW-1185">Reference proteome</keyword>
<feature type="compositionally biased region" description="Polar residues" evidence="1">
    <location>
        <begin position="165"/>
        <end position="187"/>
    </location>
</feature>
<evidence type="ECO:0000256" key="1">
    <source>
        <dbReference type="SAM" id="MobiDB-lite"/>
    </source>
</evidence>
<accession>A0AAN4ZFZ3</accession>